<keyword evidence="2" id="KW-1185">Reference proteome</keyword>
<reference evidence="1" key="3">
    <citation type="submission" date="2025-09" db="UniProtKB">
        <authorList>
            <consortium name="Ensembl"/>
        </authorList>
    </citation>
    <scope>IDENTIFICATION</scope>
</reference>
<name>A0A7N5JYL7_AILME</name>
<sequence>QSCCFFEPQAMSLPHGQKSCYFYCCFKVHFAINMGVQISLPGSDFISFGNIPRRGIAG</sequence>
<dbReference type="InParanoid" id="A0A7N5JYL7"/>
<dbReference type="Proteomes" id="UP000008912">
    <property type="component" value="Unassembled WGS sequence"/>
</dbReference>
<organism evidence="1 2">
    <name type="scientific">Ailuropoda melanoleuca</name>
    <name type="common">Giant panda</name>
    <dbReference type="NCBI Taxonomy" id="9646"/>
    <lineage>
        <taxon>Eukaryota</taxon>
        <taxon>Metazoa</taxon>
        <taxon>Chordata</taxon>
        <taxon>Craniata</taxon>
        <taxon>Vertebrata</taxon>
        <taxon>Euteleostomi</taxon>
        <taxon>Mammalia</taxon>
        <taxon>Eutheria</taxon>
        <taxon>Laurasiatheria</taxon>
        <taxon>Carnivora</taxon>
        <taxon>Caniformia</taxon>
        <taxon>Ursidae</taxon>
        <taxon>Ailuropoda</taxon>
    </lineage>
</organism>
<dbReference type="Ensembl" id="ENSAMET00000049500.1">
    <property type="protein sequence ID" value="ENSAMEP00000032040.1"/>
    <property type="gene ID" value="ENSAMEG00000024298.1"/>
</dbReference>
<dbReference type="AlphaFoldDB" id="A0A7N5JYL7"/>
<reference evidence="1 2" key="1">
    <citation type="journal article" date="2010" name="Nature">
        <title>The sequence and de novo assembly of the giant panda genome.</title>
        <authorList>
            <person name="Li R."/>
            <person name="Fan W."/>
            <person name="Tian G."/>
            <person name="Zhu H."/>
            <person name="He L."/>
            <person name="Cai J."/>
            <person name="Huang Q."/>
            <person name="Cai Q."/>
            <person name="Li B."/>
            <person name="Bai Y."/>
            <person name="Zhang Z."/>
            <person name="Zhang Y."/>
            <person name="Wang W."/>
            <person name="Li J."/>
            <person name="Wei F."/>
            <person name="Li H."/>
            <person name="Jian M."/>
            <person name="Li J."/>
            <person name="Zhang Z."/>
            <person name="Nielsen R."/>
            <person name="Li D."/>
            <person name="Gu W."/>
            <person name="Yang Z."/>
            <person name="Xuan Z."/>
            <person name="Ryder O.A."/>
            <person name="Leung F.C."/>
            <person name="Zhou Y."/>
            <person name="Cao J."/>
            <person name="Sun X."/>
            <person name="Fu Y."/>
            <person name="Fang X."/>
            <person name="Guo X."/>
            <person name="Wang B."/>
            <person name="Hou R."/>
            <person name="Shen F."/>
            <person name="Mu B."/>
            <person name="Ni P."/>
            <person name="Lin R."/>
            <person name="Qian W."/>
            <person name="Wang G."/>
            <person name="Yu C."/>
            <person name="Nie W."/>
            <person name="Wang J."/>
            <person name="Wu Z."/>
            <person name="Liang H."/>
            <person name="Min J."/>
            <person name="Wu Q."/>
            <person name="Cheng S."/>
            <person name="Ruan J."/>
            <person name="Wang M."/>
            <person name="Shi Z."/>
            <person name="Wen M."/>
            <person name="Liu B."/>
            <person name="Ren X."/>
            <person name="Zheng H."/>
            <person name="Dong D."/>
            <person name="Cook K."/>
            <person name="Shan G."/>
            <person name="Zhang H."/>
            <person name="Kosiol C."/>
            <person name="Xie X."/>
            <person name="Lu Z."/>
            <person name="Zheng H."/>
            <person name="Li Y."/>
            <person name="Steiner C.C."/>
            <person name="Lam T.T."/>
            <person name="Lin S."/>
            <person name="Zhang Q."/>
            <person name="Li G."/>
            <person name="Tian J."/>
            <person name="Gong T."/>
            <person name="Liu H."/>
            <person name="Zhang D."/>
            <person name="Fang L."/>
            <person name="Ye C."/>
            <person name="Zhang J."/>
            <person name="Hu W."/>
            <person name="Xu A."/>
            <person name="Ren Y."/>
            <person name="Zhang G."/>
            <person name="Bruford M.W."/>
            <person name="Li Q."/>
            <person name="Ma L."/>
            <person name="Guo Y."/>
            <person name="An N."/>
            <person name="Hu Y."/>
            <person name="Zheng Y."/>
            <person name="Shi Y."/>
            <person name="Li Z."/>
            <person name="Liu Q."/>
            <person name="Chen Y."/>
            <person name="Zhao J."/>
            <person name="Qu N."/>
            <person name="Zhao S."/>
            <person name="Tian F."/>
            <person name="Wang X."/>
            <person name="Wang H."/>
            <person name="Xu L."/>
            <person name="Liu X."/>
            <person name="Vinar T."/>
            <person name="Wang Y."/>
            <person name="Lam T.W."/>
            <person name="Yiu S.M."/>
            <person name="Liu S."/>
            <person name="Zhang H."/>
            <person name="Li D."/>
            <person name="Huang Y."/>
            <person name="Wang X."/>
            <person name="Yang G."/>
            <person name="Jiang Z."/>
            <person name="Wang J."/>
            <person name="Qin N."/>
            <person name="Li L."/>
            <person name="Li J."/>
            <person name="Bolund L."/>
            <person name="Kristiansen K."/>
            <person name="Wong G.K."/>
            <person name="Olson M."/>
            <person name="Zhang X."/>
            <person name="Li S."/>
            <person name="Yang H."/>
            <person name="Wang J."/>
            <person name="Wang J."/>
        </authorList>
    </citation>
    <scope>NUCLEOTIDE SEQUENCE [LARGE SCALE GENOMIC DNA]</scope>
</reference>
<evidence type="ECO:0000313" key="1">
    <source>
        <dbReference type="Ensembl" id="ENSAMEP00000032040.1"/>
    </source>
</evidence>
<reference evidence="1" key="2">
    <citation type="submission" date="2025-08" db="UniProtKB">
        <authorList>
            <consortium name="Ensembl"/>
        </authorList>
    </citation>
    <scope>IDENTIFICATION</scope>
</reference>
<evidence type="ECO:0000313" key="2">
    <source>
        <dbReference type="Proteomes" id="UP000008912"/>
    </source>
</evidence>
<protein>
    <submittedName>
        <fullName evidence="1">Uncharacterized protein</fullName>
    </submittedName>
</protein>
<proteinExistence type="predicted"/>
<accession>A0A7N5JYL7</accession>